<keyword evidence="1" id="KW-0479">Metal-binding</keyword>
<evidence type="ECO:0000256" key="3">
    <source>
        <dbReference type="SAM" id="MobiDB-lite"/>
    </source>
</evidence>
<accession>A0A6L2KRB6</accession>
<dbReference type="SUPFAM" id="SSF57756">
    <property type="entry name" value="Retrovirus zinc finger-like domains"/>
    <property type="match status" value="1"/>
</dbReference>
<dbReference type="InterPro" id="IPR036875">
    <property type="entry name" value="Znf_CCHC_sf"/>
</dbReference>
<organism evidence="5">
    <name type="scientific">Tanacetum cinerariifolium</name>
    <name type="common">Dalmatian daisy</name>
    <name type="synonym">Chrysanthemum cinerariifolium</name>
    <dbReference type="NCBI Taxonomy" id="118510"/>
    <lineage>
        <taxon>Eukaryota</taxon>
        <taxon>Viridiplantae</taxon>
        <taxon>Streptophyta</taxon>
        <taxon>Embryophyta</taxon>
        <taxon>Tracheophyta</taxon>
        <taxon>Spermatophyta</taxon>
        <taxon>Magnoliopsida</taxon>
        <taxon>eudicotyledons</taxon>
        <taxon>Gunneridae</taxon>
        <taxon>Pentapetalae</taxon>
        <taxon>asterids</taxon>
        <taxon>campanulids</taxon>
        <taxon>Asterales</taxon>
        <taxon>Asteraceae</taxon>
        <taxon>Asteroideae</taxon>
        <taxon>Anthemideae</taxon>
        <taxon>Anthemidinae</taxon>
        <taxon>Tanacetum</taxon>
    </lineage>
</organism>
<evidence type="ECO:0000259" key="4">
    <source>
        <dbReference type="PROSITE" id="PS50158"/>
    </source>
</evidence>
<dbReference type="EMBL" id="BKCJ010002928">
    <property type="protein sequence ID" value="GEU51856.1"/>
    <property type="molecule type" value="Genomic_DNA"/>
</dbReference>
<protein>
    <recommendedName>
        <fullName evidence="4">CCHC-type domain-containing protein</fullName>
    </recommendedName>
</protein>
<feature type="domain" description="CCHC-type" evidence="4">
    <location>
        <begin position="258"/>
        <end position="271"/>
    </location>
</feature>
<dbReference type="PROSITE" id="PS50158">
    <property type="entry name" value="ZF_CCHC"/>
    <property type="match status" value="1"/>
</dbReference>
<feature type="coiled-coil region" evidence="2">
    <location>
        <begin position="371"/>
        <end position="398"/>
    </location>
</feature>
<keyword evidence="1" id="KW-0862">Zinc</keyword>
<keyword evidence="1" id="KW-0863">Zinc-finger</keyword>
<evidence type="ECO:0000313" key="5">
    <source>
        <dbReference type="EMBL" id="GEU51856.1"/>
    </source>
</evidence>
<dbReference type="Gene3D" id="4.10.60.10">
    <property type="entry name" value="Zinc finger, CCHC-type"/>
    <property type="match status" value="1"/>
</dbReference>
<reference evidence="5" key="1">
    <citation type="journal article" date="2019" name="Sci. Rep.">
        <title>Draft genome of Tanacetum cinerariifolium, the natural source of mosquito coil.</title>
        <authorList>
            <person name="Yamashiro T."/>
            <person name="Shiraishi A."/>
            <person name="Satake H."/>
            <person name="Nakayama K."/>
        </authorList>
    </citation>
    <scope>NUCLEOTIDE SEQUENCE</scope>
</reference>
<comment type="caution">
    <text evidence="5">The sequence shown here is derived from an EMBL/GenBank/DDBJ whole genome shotgun (WGS) entry which is preliminary data.</text>
</comment>
<proteinExistence type="predicted"/>
<dbReference type="GO" id="GO:0003676">
    <property type="term" value="F:nucleic acid binding"/>
    <property type="evidence" value="ECO:0007669"/>
    <property type="project" value="InterPro"/>
</dbReference>
<name>A0A6L2KRB6_TANCI</name>
<evidence type="ECO:0000256" key="1">
    <source>
        <dbReference type="PROSITE-ProRule" id="PRU00047"/>
    </source>
</evidence>
<evidence type="ECO:0000256" key="2">
    <source>
        <dbReference type="SAM" id="Coils"/>
    </source>
</evidence>
<keyword evidence="2" id="KW-0175">Coiled coil</keyword>
<dbReference type="GO" id="GO:0008270">
    <property type="term" value="F:zinc ion binding"/>
    <property type="evidence" value="ECO:0007669"/>
    <property type="project" value="UniProtKB-KW"/>
</dbReference>
<feature type="region of interest" description="Disordered" evidence="3">
    <location>
        <begin position="578"/>
        <end position="601"/>
    </location>
</feature>
<sequence length="822" mass="92667">MTDYSLWEVILNGDSPVPTRIVEGVSQPVALTIAEQRLAKKNELKARGTLLMALPDKHQLKFNSHKDAKTLIEAIEKIFVLKVWIRYMTGFKSFLPSEWKTHTLIWRNKADLEEQNLDDLFNSLKIYETEVKQSISSGIATQNLAFVSSTSTDSTTNSVSAAASVSAACVKLHASPLPNVESITNAIIYSFFASQSTSPQFDNEDLKQIDVDDLKEMDLRWQMAMLTMQARRFLQKTGKNLGATGTTSMGFDMSKVECYNCHRKGHFARECSYQAKEKPANFALMAISSSSSSDNEVPSCSKACSKAYAQLHSQYDKLTDDFCKSQFDVMSYQTGLESVEARLLVYKQNESVFEENIKLFNIEVKLRDTALVTLRQKLEKAKQERDDLKLKLENFQTSSKNLTNLLASQTNEKTGLGYNSQVFTKAMFDCEPWPPSNLYDKFQPSGGYHVVPPPYTKTFMPPKPNLVFNTAPIPVETDHLTFNVQLSPTKPEQDLSPSFVYLVVTSITVSIKLDITSIFSDSPLLGVNTPRKVVTAASAPVSAASTIIPAAEPKILAASITAAPVKVAAASTRRRKGVVIKDPKEESSAITPTKTKSKDKGKGIMVEEPKPMKKTQQVKMDEAYARKLHEELNQDIDWDVAIDHVKQKTKEDPYVQRYQVMKKRPQTEAQARRNMIMYLKNTAWLNEEDKDVEKIKQHLEIMPDEDDDVYTEATPLARKNFDREDLESLWSIVKEMFFTSKPNNYSNDYLLTTLKAMFRRPDGQDQVWKSQRSVHDQAKVKSLKLLESFGVDAANELKEKHQVFNAAGEELCAAKQKLMMLA</sequence>
<gene>
    <name evidence="5" type="ORF">Tci_023834</name>
</gene>
<dbReference type="InterPro" id="IPR001878">
    <property type="entry name" value="Znf_CCHC"/>
</dbReference>
<dbReference type="AlphaFoldDB" id="A0A6L2KRB6"/>